<dbReference type="PANTHER" id="PTHR24321">
    <property type="entry name" value="DEHYDROGENASES, SHORT CHAIN"/>
    <property type="match status" value="1"/>
</dbReference>
<proteinExistence type="inferred from homology"/>
<gene>
    <name evidence="5" type="ORF">RMS29_21370</name>
</gene>
<dbReference type="PRINTS" id="PR00080">
    <property type="entry name" value="SDRFAMILY"/>
</dbReference>
<evidence type="ECO:0000313" key="5">
    <source>
        <dbReference type="EMBL" id="MDX8331768.1"/>
    </source>
</evidence>
<dbReference type="SMART" id="SM00822">
    <property type="entry name" value="PKS_KR"/>
    <property type="match status" value="1"/>
</dbReference>
<comment type="similarity">
    <text evidence="1">Belongs to the short-chain dehydrogenases/reductases (SDR) family.</text>
</comment>
<evidence type="ECO:0000259" key="4">
    <source>
        <dbReference type="SMART" id="SM00822"/>
    </source>
</evidence>
<dbReference type="PANTHER" id="PTHR24321:SF11">
    <property type="entry name" value="BLR0893 PROTEIN"/>
    <property type="match status" value="1"/>
</dbReference>
<dbReference type="EMBL" id="JAVRAD010000012">
    <property type="protein sequence ID" value="MDX8331768.1"/>
    <property type="molecule type" value="Genomic_DNA"/>
</dbReference>
<protein>
    <submittedName>
        <fullName evidence="5">SDR family oxidoreductase</fullName>
    </submittedName>
</protein>
<reference evidence="5" key="1">
    <citation type="journal article" date="2023" name="Phytobiomes J">
        <title>Deciphering the key players within the bacterial microbiota associated with aerial crown gall tumors on rhododendron: Insights into the gallobiome.</title>
        <authorList>
            <person name="Kuzmanovic N."/>
            <person name="Nesme J."/>
            <person name="Wolf J."/>
            <person name="Neumann-Schaal M."/>
            <person name="Petersen J."/>
            <person name="Fernandez-Gnecco G."/>
            <person name="Sproeer C."/>
            <person name="Bunk B."/>
            <person name="Overmann J."/>
            <person name="Sorensen S.J."/>
            <person name="Idczak E."/>
            <person name="Smalla K."/>
        </authorList>
    </citation>
    <scope>NUCLEOTIDE SEQUENCE [LARGE SCALE GENOMIC DNA]</scope>
    <source>
        <strain evidence="5">Rho-14.1</strain>
    </source>
</reference>
<feature type="chain" id="PRO_5046472359" evidence="3">
    <location>
        <begin position="29"/>
        <end position="254"/>
    </location>
</feature>
<keyword evidence="3" id="KW-0732">Signal</keyword>
<accession>A0ABU4W4I6</accession>
<dbReference type="InterPro" id="IPR036291">
    <property type="entry name" value="NAD(P)-bd_dom_sf"/>
</dbReference>
<feature type="signal peptide" evidence="3">
    <location>
        <begin position="1"/>
        <end position="28"/>
    </location>
</feature>
<dbReference type="InterPro" id="IPR020904">
    <property type="entry name" value="Sc_DH/Rdtase_CS"/>
</dbReference>
<dbReference type="SUPFAM" id="SSF51735">
    <property type="entry name" value="NAD(P)-binding Rossmann-fold domains"/>
    <property type="match status" value="1"/>
</dbReference>
<dbReference type="NCBIfam" id="NF005559">
    <property type="entry name" value="PRK07231.1"/>
    <property type="match status" value="1"/>
</dbReference>
<dbReference type="InterPro" id="IPR057326">
    <property type="entry name" value="KR_dom"/>
</dbReference>
<name>A0ABU4W4I6_9HYPH</name>
<keyword evidence="2" id="KW-0560">Oxidoreductase</keyword>
<dbReference type="Pfam" id="PF13561">
    <property type="entry name" value="adh_short_C2"/>
    <property type="match status" value="1"/>
</dbReference>
<keyword evidence="6" id="KW-1185">Reference proteome</keyword>
<evidence type="ECO:0000256" key="1">
    <source>
        <dbReference type="ARBA" id="ARBA00006484"/>
    </source>
</evidence>
<evidence type="ECO:0000313" key="6">
    <source>
        <dbReference type="Proteomes" id="UP001277561"/>
    </source>
</evidence>
<evidence type="ECO:0000256" key="2">
    <source>
        <dbReference type="ARBA" id="ARBA00023002"/>
    </source>
</evidence>
<dbReference type="RefSeq" id="WP_320188365.1">
    <property type="nucleotide sequence ID" value="NZ_CP192768.1"/>
</dbReference>
<dbReference type="Proteomes" id="UP001277561">
    <property type="component" value="Unassembled WGS sequence"/>
</dbReference>
<dbReference type="PROSITE" id="PS00061">
    <property type="entry name" value="ADH_SHORT"/>
    <property type="match status" value="1"/>
</dbReference>
<dbReference type="CDD" id="cd05233">
    <property type="entry name" value="SDR_c"/>
    <property type="match status" value="1"/>
</dbReference>
<evidence type="ECO:0000256" key="3">
    <source>
        <dbReference type="SAM" id="SignalP"/>
    </source>
</evidence>
<feature type="domain" description="Ketoreductase" evidence="4">
    <location>
        <begin position="8"/>
        <end position="189"/>
    </location>
</feature>
<dbReference type="PRINTS" id="PR00081">
    <property type="entry name" value="GDHRDH"/>
</dbReference>
<comment type="caution">
    <text evidence="5">The sequence shown here is derived from an EMBL/GenBank/DDBJ whole genome shotgun (WGS) entry which is preliminary data.</text>
</comment>
<dbReference type="InterPro" id="IPR002347">
    <property type="entry name" value="SDR_fam"/>
</dbReference>
<sequence length="254" mass="26556">MYPSFQRKVALVTGAALGLGFATAKAFAEAGAATVLVDYNEERVREAADGLSAAGHTVLPITCDVSDPDQVDAMIEQTVSKFGRLDAAFNNAGVNDGAHDILDTSNAMFDRIISINLRGVWLCQRAQLRQMVAQGSGAIVNCSSISGLAGGQGFGSYTAAKHAVSGITKSAALEYITKGVRVNAVAPGMFETPMGGFVTKDWDADVVKDMLRDQPIGRLGKPEEVASVVLFLCSDGASMIVGHTLPVDGGFLAR</sequence>
<dbReference type="Gene3D" id="3.40.50.720">
    <property type="entry name" value="NAD(P)-binding Rossmann-like Domain"/>
    <property type="match status" value="1"/>
</dbReference>
<organism evidence="5 6">
    <name type="scientific">Agrobacterium rosae</name>
    <dbReference type="NCBI Taxonomy" id="1972867"/>
    <lineage>
        <taxon>Bacteria</taxon>
        <taxon>Pseudomonadati</taxon>
        <taxon>Pseudomonadota</taxon>
        <taxon>Alphaproteobacteria</taxon>
        <taxon>Hyphomicrobiales</taxon>
        <taxon>Rhizobiaceae</taxon>
        <taxon>Rhizobium/Agrobacterium group</taxon>
        <taxon>Agrobacterium</taxon>
    </lineage>
</organism>